<comment type="similarity">
    <text evidence="2">Belongs to the galactose-3-O-sulfotransferase family.</text>
</comment>
<evidence type="ECO:0000256" key="1">
    <source>
        <dbReference type="ARBA" id="ARBA00004323"/>
    </source>
</evidence>
<protein>
    <submittedName>
        <fullName evidence="10">Oidioi.mRNA.OKI2018_I69.chr2.g4848.t1.cds</fullName>
    </submittedName>
</protein>
<evidence type="ECO:0000313" key="11">
    <source>
        <dbReference type="Proteomes" id="UP001158576"/>
    </source>
</evidence>
<dbReference type="InterPro" id="IPR027417">
    <property type="entry name" value="P-loop_NTPase"/>
</dbReference>
<dbReference type="Gene3D" id="3.40.50.300">
    <property type="entry name" value="P-loop containing nucleotide triphosphate hydrolases"/>
    <property type="match status" value="1"/>
</dbReference>
<sequence length="312" mass="36935">MEHSSTSQELTVKRSFWPKRNIYFLKTHKTGSTTMLNMIFRLAIKEELRVGFPKLQLKGRTNYLCKHRPFQLSCTDEHNYNVIANHHVWSKEIDRALPNATKITILREPLSQFVSAFEYFGNAVFGVNEKGQTAGTLERFIAKTSPRIIDNTRKAVISENTRNPAAFDLGLSYMYRTMSEDELGKWLVDYYDLVMITEYFDESLILLKDLMQLEFTDIFYLKSNSNKKKGFTENDLNEETKKRILFRERLDGALYKHANATLWKKIEKFGFENMKEEVRQLQIHCEHYVNDQIMSMDEWELLAYMRKWQKTI</sequence>
<keyword evidence="8" id="KW-0472">Membrane</keyword>
<dbReference type="PANTHER" id="PTHR14647:SF87">
    <property type="entry name" value="PUTATIVE-RELATED"/>
    <property type="match status" value="1"/>
</dbReference>
<keyword evidence="3" id="KW-0808">Transferase</keyword>
<keyword evidence="7" id="KW-0333">Golgi apparatus</keyword>
<reference evidence="10 11" key="1">
    <citation type="submission" date="2021-04" db="EMBL/GenBank/DDBJ databases">
        <authorList>
            <person name="Bliznina A."/>
        </authorList>
    </citation>
    <scope>NUCLEOTIDE SEQUENCE [LARGE SCALE GENOMIC DNA]</scope>
</reference>
<dbReference type="InterPro" id="IPR009729">
    <property type="entry name" value="Gal-3-0_sulfotransfrase"/>
</dbReference>
<evidence type="ECO:0000256" key="9">
    <source>
        <dbReference type="ARBA" id="ARBA00023180"/>
    </source>
</evidence>
<keyword evidence="4" id="KW-0812">Transmembrane</keyword>
<comment type="subcellular location">
    <subcellularLocation>
        <location evidence="1">Golgi apparatus membrane</location>
        <topology evidence="1">Single-pass type II membrane protein</topology>
    </subcellularLocation>
</comment>
<gene>
    <name evidence="10" type="ORF">OKIOD_LOCUS13613</name>
</gene>
<keyword evidence="6" id="KW-1133">Transmembrane helix</keyword>
<dbReference type="SUPFAM" id="SSF52540">
    <property type="entry name" value="P-loop containing nucleoside triphosphate hydrolases"/>
    <property type="match status" value="1"/>
</dbReference>
<evidence type="ECO:0000256" key="3">
    <source>
        <dbReference type="ARBA" id="ARBA00022679"/>
    </source>
</evidence>
<dbReference type="Pfam" id="PF06990">
    <property type="entry name" value="Gal-3-0_sulfotr"/>
    <property type="match status" value="1"/>
</dbReference>
<evidence type="ECO:0000256" key="4">
    <source>
        <dbReference type="ARBA" id="ARBA00022692"/>
    </source>
</evidence>
<keyword evidence="9" id="KW-0325">Glycoprotein</keyword>
<accession>A0ABN7T2X1</accession>
<keyword evidence="11" id="KW-1185">Reference proteome</keyword>
<name>A0ABN7T2X1_OIKDI</name>
<evidence type="ECO:0000256" key="2">
    <source>
        <dbReference type="ARBA" id="ARBA00008124"/>
    </source>
</evidence>
<dbReference type="Proteomes" id="UP001158576">
    <property type="component" value="Chromosome 2"/>
</dbReference>
<dbReference type="PANTHER" id="PTHR14647">
    <property type="entry name" value="GALACTOSE-3-O-SULFOTRANSFERASE"/>
    <property type="match status" value="1"/>
</dbReference>
<organism evidence="10 11">
    <name type="scientific">Oikopleura dioica</name>
    <name type="common">Tunicate</name>
    <dbReference type="NCBI Taxonomy" id="34765"/>
    <lineage>
        <taxon>Eukaryota</taxon>
        <taxon>Metazoa</taxon>
        <taxon>Chordata</taxon>
        <taxon>Tunicata</taxon>
        <taxon>Appendicularia</taxon>
        <taxon>Copelata</taxon>
        <taxon>Oikopleuridae</taxon>
        <taxon>Oikopleura</taxon>
    </lineage>
</organism>
<keyword evidence="5" id="KW-0735">Signal-anchor</keyword>
<evidence type="ECO:0000313" key="10">
    <source>
        <dbReference type="EMBL" id="CAG5110447.1"/>
    </source>
</evidence>
<evidence type="ECO:0000256" key="7">
    <source>
        <dbReference type="ARBA" id="ARBA00023034"/>
    </source>
</evidence>
<dbReference type="EMBL" id="OU015567">
    <property type="protein sequence ID" value="CAG5110447.1"/>
    <property type="molecule type" value="Genomic_DNA"/>
</dbReference>
<evidence type="ECO:0000256" key="6">
    <source>
        <dbReference type="ARBA" id="ARBA00022989"/>
    </source>
</evidence>
<evidence type="ECO:0000256" key="8">
    <source>
        <dbReference type="ARBA" id="ARBA00023136"/>
    </source>
</evidence>
<proteinExistence type="inferred from homology"/>
<evidence type="ECO:0000256" key="5">
    <source>
        <dbReference type="ARBA" id="ARBA00022968"/>
    </source>
</evidence>